<accession>A0A1I6GT09</accession>
<feature type="domain" description="tRNA nucleotidyltransferase/poly(A) polymerase RNA and SrmB- binding" evidence="13">
    <location>
        <begin position="149"/>
        <end position="212"/>
    </location>
</feature>
<dbReference type="HAMAP" id="MF_01262">
    <property type="entry name" value="CCA_bact_type2"/>
    <property type="match status" value="1"/>
</dbReference>
<dbReference type="PANTHER" id="PTHR47545:SF1">
    <property type="entry name" value="MULTIFUNCTIONAL CCA PROTEIN"/>
    <property type="match status" value="1"/>
</dbReference>
<feature type="binding site" evidence="11">
    <location>
        <position position="21"/>
    </location>
    <ligand>
        <name>Mg(2+)</name>
        <dbReference type="ChEBI" id="CHEBI:18420"/>
    </ligand>
</feature>
<comment type="miscellaneous">
    <text evidence="11">A single active site specifically recognizes both ATP and CTP and is responsible for their addition.</text>
</comment>
<feature type="binding site" evidence="11">
    <location>
        <position position="91"/>
    </location>
    <ligand>
        <name>CTP</name>
        <dbReference type="ChEBI" id="CHEBI:37563"/>
    </ligand>
</feature>
<dbReference type="Proteomes" id="UP000199290">
    <property type="component" value="Unassembled WGS sequence"/>
</dbReference>
<evidence type="ECO:0000256" key="1">
    <source>
        <dbReference type="ARBA" id="ARBA00001946"/>
    </source>
</evidence>
<feature type="binding site" evidence="11">
    <location>
        <position position="11"/>
    </location>
    <ligand>
        <name>CTP</name>
        <dbReference type="ChEBI" id="CHEBI:37563"/>
    </ligand>
</feature>
<dbReference type="InterPro" id="IPR050124">
    <property type="entry name" value="tRNA_CCA-adding_enzyme"/>
</dbReference>
<sequence>MQAYLVGGAVRDELLGLEVKDRDWVVVGATPEDMLAKGFKQVGADFPVFLHPATREEYALARTERKQGRGYHGFTVYSAPDVTLEQDLQRRDLTINAMAKTEDGELVDPFQGQADIRNRTLRHVSEAFAEDPLRILRTARFAARFQPLGFTVCDQTQALMQHMVRDGEVEHLVPERVWQELQRALHERSPETFFSVLRSSGALAVLIPELDPQASFEAAMAALRCIQGKPDTTTEERFAAILSPLSEAQTLDRARALKAPRDSQNLARLGTALKTELTAVDPTAPDSAVLLDLLDRADLWRRSERFEQLLRVLDCALPDAARAVDLLRRASRAAIGVDPAELLAQGYKGKALGEAIHKERQRRIDQAIGSNHL</sequence>
<evidence type="ECO:0000256" key="5">
    <source>
        <dbReference type="ARBA" id="ARBA00022723"/>
    </source>
</evidence>
<evidence type="ECO:0000256" key="4">
    <source>
        <dbReference type="ARBA" id="ARBA00022695"/>
    </source>
</evidence>
<dbReference type="SUPFAM" id="SSF81301">
    <property type="entry name" value="Nucleotidyltransferase"/>
    <property type="match status" value="1"/>
</dbReference>
<dbReference type="OrthoDB" id="9805698at2"/>
<evidence type="ECO:0000256" key="3">
    <source>
        <dbReference type="ARBA" id="ARBA00022694"/>
    </source>
</evidence>
<comment type="catalytic activity">
    <reaction evidence="11">
        <text>a tRNA precursor + 2 CTP + ATP = a tRNA with a 3' CCA end + 3 diphosphate</text>
        <dbReference type="Rhea" id="RHEA:14433"/>
        <dbReference type="Rhea" id="RHEA-COMP:10465"/>
        <dbReference type="Rhea" id="RHEA-COMP:10468"/>
        <dbReference type="ChEBI" id="CHEBI:30616"/>
        <dbReference type="ChEBI" id="CHEBI:33019"/>
        <dbReference type="ChEBI" id="CHEBI:37563"/>
        <dbReference type="ChEBI" id="CHEBI:74896"/>
        <dbReference type="ChEBI" id="CHEBI:83071"/>
        <dbReference type="EC" id="2.7.7.72"/>
    </reaction>
</comment>
<dbReference type="GO" id="GO:0000287">
    <property type="term" value="F:magnesium ion binding"/>
    <property type="evidence" value="ECO:0007669"/>
    <property type="project" value="UniProtKB-UniRule"/>
</dbReference>
<evidence type="ECO:0000256" key="2">
    <source>
        <dbReference type="ARBA" id="ARBA00022679"/>
    </source>
</evidence>
<feature type="binding site" evidence="11">
    <location>
        <position position="8"/>
    </location>
    <ligand>
        <name>ATP</name>
        <dbReference type="ChEBI" id="CHEBI:30616"/>
    </ligand>
</feature>
<dbReference type="GO" id="GO:0004810">
    <property type="term" value="F:CCA tRNA nucleotidyltransferase activity"/>
    <property type="evidence" value="ECO:0007669"/>
    <property type="project" value="UniProtKB-UniRule"/>
</dbReference>
<name>A0A1I6GT09_9GAMM</name>
<gene>
    <name evidence="11" type="primary">cca</name>
    <name evidence="14" type="ORF">SAMN04488073_1475</name>
</gene>
<dbReference type="GO" id="GO:0160016">
    <property type="term" value="F:CCACCA tRNA nucleotidyltransferase activity"/>
    <property type="evidence" value="ECO:0007669"/>
    <property type="project" value="RHEA"/>
</dbReference>
<dbReference type="GO" id="GO:0005524">
    <property type="term" value="F:ATP binding"/>
    <property type="evidence" value="ECO:0007669"/>
    <property type="project" value="UniProtKB-UniRule"/>
</dbReference>
<dbReference type="GO" id="GO:0000049">
    <property type="term" value="F:tRNA binding"/>
    <property type="evidence" value="ECO:0007669"/>
    <property type="project" value="UniProtKB-UniRule"/>
</dbReference>
<feature type="binding site" evidence="11">
    <location>
        <position position="140"/>
    </location>
    <ligand>
        <name>CTP</name>
        <dbReference type="ChEBI" id="CHEBI:37563"/>
    </ligand>
</feature>
<keyword evidence="8 11" id="KW-0067">ATP-binding</keyword>
<dbReference type="InterPro" id="IPR032828">
    <property type="entry name" value="PolyA_RNA-bd"/>
</dbReference>
<keyword evidence="7 11" id="KW-0692">RNA repair</keyword>
<dbReference type="GO" id="GO:0042245">
    <property type="term" value="P:RNA repair"/>
    <property type="evidence" value="ECO:0007669"/>
    <property type="project" value="UniProtKB-KW"/>
</dbReference>
<evidence type="ECO:0000313" key="15">
    <source>
        <dbReference type="Proteomes" id="UP000199290"/>
    </source>
</evidence>
<dbReference type="InterPro" id="IPR012006">
    <property type="entry name" value="CCA_bact"/>
</dbReference>
<dbReference type="EMBL" id="FOYV01000001">
    <property type="protein sequence ID" value="SFR45320.1"/>
    <property type="molecule type" value="Genomic_DNA"/>
</dbReference>
<dbReference type="InterPro" id="IPR002646">
    <property type="entry name" value="PolA_pol_head_dom"/>
</dbReference>
<dbReference type="InterPro" id="IPR043519">
    <property type="entry name" value="NT_sf"/>
</dbReference>
<evidence type="ECO:0000256" key="9">
    <source>
        <dbReference type="ARBA" id="ARBA00022842"/>
    </source>
</evidence>
<keyword evidence="5 11" id="KW-0479">Metal-binding</keyword>
<evidence type="ECO:0000256" key="8">
    <source>
        <dbReference type="ARBA" id="ARBA00022840"/>
    </source>
</evidence>
<reference evidence="15" key="1">
    <citation type="submission" date="2016-10" db="EMBL/GenBank/DDBJ databases">
        <authorList>
            <person name="Varghese N."/>
            <person name="Submissions S."/>
        </authorList>
    </citation>
    <scope>NUCLEOTIDE SEQUENCE [LARGE SCALE GENOMIC DNA]</scope>
    <source>
        <strain evidence="15">CGMCC 1.6294</strain>
    </source>
</reference>
<comment type="catalytic activity">
    <reaction evidence="11">
        <text>a tRNA with a 3' CCA end + 2 CTP + ATP = a tRNA with a 3' CCACCA end + 3 diphosphate</text>
        <dbReference type="Rhea" id="RHEA:76235"/>
        <dbReference type="Rhea" id="RHEA-COMP:10468"/>
        <dbReference type="Rhea" id="RHEA-COMP:18655"/>
        <dbReference type="ChEBI" id="CHEBI:30616"/>
        <dbReference type="ChEBI" id="CHEBI:33019"/>
        <dbReference type="ChEBI" id="CHEBI:37563"/>
        <dbReference type="ChEBI" id="CHEBI:83071"/>
        <dbReference type="ChEBI" id="CHEBI:195187"/>
    </reaction>
</comment>
<keyword evidence="9 11" id="KW-0460">Magnesium</keyword>
<dbReference type="STRING" id="375760.SAMN04488073_1475"/>
<dbReference type="EC" id="2.7.7.72" evidence="11"/>
<keyword evidence="10 11" id="KW-0694">RNA-binding</keyword>
<evidence type="ECO:0000256" key="6">
    <source>
        <dbReference type="ARBA" id="ARBA00022741"/>
    </source>
</evidence>
<evidence type="ECO:0000256" key="7">
    <source>
        <dbReference type="ARBA" id="ARBA00022800"/>
    </source>
</evidence>
<keyword evidence="15" id="KW-1185">Reference proteome</keyword>
<evidence type="ECO:0000313" key="14">
    <source>
        <dbReference type="EMBL" id="SFR45320.1"/>
    </source>
</evidence>
<feature type="binding site" evidence="11">
    <location>
        <position position="11"/>
    </location>
    <ligand>
        <name>ATP</name>
        <dbReference type="ChEBI" id="CHEBI:30616"/>
    </ligand>
</feature>
<dbReference type="AlphaFoldDB" id="A0A1I6GT09"/>
<dbReference type="Pfam" id="PF12627">
    <property type="entry name" value="PolyA_pol_RNAbd"/>
    <property type="match status" value="1"/>
</dbReference>
<dbReference type="GO" id="GO:0001680">
    <property type="term" value="P:tRNA 3'-terminal CCA addition"/>
    <property type="evidence" value="ECO:0007669"/>
    <property type="project" value="UniProtKB-UniRule"/>
</dbReference>
<feature type="binding site" evidence="11">
    <location>
        <position position="140"/>
    </location>
    <ligand>
        <name>ATP</name>
        <dbReference type="ChEBI" id="CHEBI:30616"/>
    </ligand>
</feature>
<feature type="binding site" evidence="11">
    <location>
        <position position="137"/>
    </location>
    <ligand>
        <name>ATP</name>
        <dbReference type="ChEBI" id="CHEBI:30616"/>
    </ligand>
</feature>
<keyword evidence="4 11" id="KW-0548">Nucleotidyltransferase</keyword>
<evidence type="ECO:0000259" key="12">
    <source>
        <dbReference type="Pfam" id="PF01743"/>
    </source>
</evidence>
<evidence type="ECO:0000256" key="11">
    <source>
        <dbReference type="HAMAP-Rule" id="MF_01262"/>
    </source>
</evidence>
<feature type="binding site" evidence="11">
    <location>
        <position position="137"/>
    </location>
    <ligand>
        <name>CTP</name>
        <dbReference type="ChEBI" id="CHEBI:37563"/>
    </ligand>
</feature>
<feature type="binding site" evidence="11">
    <location>
        <position position="91"/>
    </location>
    <ligand>
        <name>ATP</name>
        <dbReference type="ChEBI" id="CHEBI:30616"/>
    </ligand>
</feature>
<keyword evidence="6 11" id="KW-0547">Nucleotide-binding</keyword>
<evidence type="ECO:0000256" key="10">
    <source>
        <dbReference type="ARBA" id="ARBA00022884"/>
    </source>
</evidence>
<evidence type="ECO:0000259" key="13">
    <source>
        <dbReference type="Pfam" id="PF12627"/>
    </source>
</evidence>
<comment type="cofactor">
    <cofactor evidence="1 11">
        <name>Mg(2+)</name>
        <dbReference type="ChEBI" id="CHEBI:18420"/>
    </cofactor>
</comment>
<dbReference type="PIRSF" id="PIRSF000813">
    <property type="entry name" value="CCA_bact"/>
    <property type="match status" value="1"/>
</dbReference>
<dbReference type="SUPFAM" id="SSF81891">
    <property type="entry name" value="Poly A polymerase C-terminal region-like"/>
    <property type="match status" value="1"/>
</dbReference>
<keyword evidence="3 11" id="KW-0819">tRNA processing</keyword>
<feature type="binding site" evidence="11">
    <location>
        <position position="8"/>
    </location>
    <ligand>
        <name>CTP</name>
        <dbReference type="ChEBI" id="CHEBI:37563"/>
    </ligand>
</feature>
<dbReference type="RefSeq" id="WP_091987739.1">
    <property type="nucleotide sequence ID" value="NZ_FOYV01000001.1"/>
</dbReference>
<dbReference type="Gene3D" id="1.10.3090.10">
    <property type="entry name" value="cca-adding enzyme, domain 2"/>
    <property type="match status" value="1"/>
</dbReference>
<proteinExistence type="inferred from homology"/>
<dbReference type="Pfam" id="PF01743">
    <property type="entry name" value="PolyA_pol"/>
    <property type="match status" value="1"/>
</dbReference>
<organism evidence="14 15">
    <name type="scientific">Marinobacter gudaonensis</name>
    <dbReference type="NCBI Taxonomy" id="375760"/>
    <lineage>
        <taxon>Bacteria</taxon>
        <taxon>Pseudomonadati</taxon>
        <taxon>Pseudomonadota</taxon>
        <taxon>Gammaproteobacteria</taxon>
        <taxon>Pseudomonadales</taxon>
        <taxon>Marinobacteraceae</taxon>
        <taxon>Marinobacter</taxon>
    </lineage>
</organism>
<feature type="domain" description="Poly A polymerase head" evidence="12">
    <location>
        <begin position="3"/>
        <end position="122"/>
    </location>
</feature>
<feature type="binding site" evidence="11">
    <location>
        <position position="23"/>
    </location>
    <ligand>
        <name>Mg(2+)</name>
        <dbReference type="ChEBI" id="CHEBI:18420"/>
    </ligand>
</feature>
<protein>
    <recommendedName>
        <fullName evidence="11">CCA-adding enzyme</fullName>
        <ecNumber evidence="11">2.7.7.72</ecNumber>
    </recommendedName>
    <alternativeName>
        <fullName evidence="11">CCA tRNA nucleotidyltransferase</fullName>
    </alternativeName>
    <alternativeName>
        <fullName evidence="11">tRNA CCA-pyrophosphorylase</fullName>
    </alternativeName>
    <alternativeName>
        <fullName evidence="11">tRNA adenylyl-/cytidylyl- transferase</fullName>
    </alternativeName>
    <alternativeName>
        <fullName evidence="11">tRNA nucleotidyltransferase</fullName>
    </alternativeName>
    <alternativeName>
        <fullName evidence="11">tRNA-NT</fullName>
    </alternativeName>
</protein>
<keyword evidence="2 11" id="KW-0808">Transferase</keyword>
<dbReference type="PANTHER" id="PTHR47545">
    <property type="entry name" value="MULTIFUNCTIONAL CCA PROTEIN"/>
    <property type="match status" value="1"/>
</dbReference>
<comment type="similarity">
    <text evidence="11">Belongs to the tRNA nucleotidyltransferase/poly(A) polymerase family. Bacterial CCA-adding enzyme type 2 subfamily.</text>
</comment>
<dbReference type="CDD" id="cd05398">
    <property type="entry name" value="NT_ClassII-CCAase"/>
    <property type="match status" value="1"/>
</dbReference>
<dbReference type="Gene3D" id="3.30.460.10">
    <property type="entry name" value="Beta Polymerase, domain 2"/>
    <property type="match status" value="1"/>
</dbReference>
<comment type="function">
    <text evidence="11">Catalyzes the addition and repair of the essential 3'-terminal CCA sequence in tRNAs without using a nucleic acid template. Adds these three nucleotides in the order of C, C, and A to the tRNA nucleotide-73, using CTP and ATP as substrates and producing inorganic pyrophosphate. tRNA 3'-terminal CCA addition is required both for tRNA processing and repair. Also involved in tRNA surveillance by mediating tandem CCA addition to generate a CCACCA at the 3' terminus of unstable tRNAs. While stable tRNAs receive only 3'-terminal CCA, unstable tRNAs are marked with CCACCA and rapidly degraded.</text>
</comment>